<keyword evidence="3" id="KW-1185">Reference proteome</keyword>
<accession>A0ABR3ZUH0</accession>
<feature type="signal peptide" evidence="1">
    <location>
        <begin position="1"/>
        <end position="26"/>
    </location>
</feature>
<evidence type="ECO:0000313" key="2">
    <source>
        <dbReference type="EMBL" id="KAL2036745.1"/>
    </source>
</evidence>
<sequence>MLSFQTYNTFALLFSAVLFAPPIVSSQALSSTTKLAPTPTSSYQKPSMATTQPSYGSKYNFTYPKHQFEETIATSYKDTIDVSWTTTAPLDHLPVLHIACWFRNQSADYWLNHFPDLTVDIYNVTDPTVTHVPVMLEPYKVYEHCHFTIFDTLDKIFTNDTTTSSEFTISDTNNSKGQLWSLENKAPVVNLTAPANSAAVPRIVGGALVSAVSIAALGMMLVAL</sequence>
<dbReference type="EMBL" id="JBEFKJ010000052">
    <property type="protein sequence ID" value="KAL2036745.1"/>
    <property type="molecule type" value="Genomic_DNA"/>
</dbReference>
<reference evidence="2 3" key="1">
    <citation type="submission" date="2024-09" db="EMBL/GenBank/DDBJ databases">
        <title>Rethinking Asexuality: The Enigmatic Case of Functional Sexual Genes in Lepraria (Stereocaulaceae).</title>
        <authorList>
            <person name="Doellman M."/>
            <person name="Sun Y."/>
            <person name="Barcenas-Pena A."/>
            <person name="Lumbsch H.T."/>
            <person name="Grewe F."/>
        </authorList>
    </citation>
    <scope>NUCLEOTIDE SEQUENCE [LARGE SCALE GENOMIC DNA]</scope>
    <source>
        <strain evidence="2 3">Mercado 3170</strain>
    </source>
</reference>
<protein>
    <submittedName>
        <fullName evidence="2">Uncharacterized protein</fullName>
    </submittedName>
</protein>
<feature type="chain" id="PRO_5047011826" evidence="1">
    <location>
        <begin position="27"/>
        <end position="224"/>
    </location>
</feature>
<name>A0ABR3ZUH0_9LECA</name>
<organism evidence="2 3">
    <name type="scientific">Stereocaulon virgatum</name>
    <dbReference type="NCBI Taxonomy" id="373712"/>
    <lineage>
        <taxon>Eukaryota</taxon>
        <taxon>Fungi</taxon>
        <taxon>Dikarya</taxon>
        <taxon>Ascomycota</taxon>
        <taxon>Pezizomycotina</taxon>
        <taxon>Lecanoromycetes</taxon>
        <taxon>OSLEUM clade</taxon>
        <taxon>Lecanoromycetidae</taxon>
        <taxon>Lecanorales</taxon>
        <taxon>Lecanorineae</taxon>
        <taxon>Stereocaulaceae</taxon>
        <taxon>Stereocaulon</taxon>
    </lineage>
</organism>
<keyword evidence="1" id="KW-0732">Signal</keyword>
<evidence type="ECO:0000313" key="3">
    <source>
        <dbReference type="Proteomes" id="UP001590950"/>
    </source>
</evidence>
<gene>
    <name evidence="2" type="ORF">N7G274_010540</name>
</gene>
<proteinExistence type="predicted"/>
<dbReference type="Proteomes" id="UP001590950">
    <property type="component" value="Unassembled WGS sequence"/>
</dbReference>
<comment type="caution">
    <text evidence="2">The sequence shown here is derived from an EMBL/GenBank/DDBJ whole genome shotgun (WGS) entry which is preliminary data.</text>
</comment>
<evidence type="ECO:0000256" key="1">
    <source>
        <dbReference type="SAM" id="SignalP"/>
    </source>
</evidence>